<reference evidence="2 3" key="1">
    <citation type="journal article" date="2019" name="Int. J. Syst. Evol. Microbiol.">
        <title>The Global Catalogue of Microorganisms (GCM) 10K type strain sequencing project: providing services to taxonomists for standard genome sequencing and annotation.</title>
        <authorList>
            <consortium name="The Broad Institute Genomics Platform"/>
            <consortium name="The Broad Institute Genome Sequencing Center for Infectious Disease"/>
            <person name="Wu L."/>
            <person name="Ma J."/>
        </authorList>
    </citation>
    <scope>NUCLEOTIDE SEQUENCE [LARGE SCALE GENOMIC DNA]</scope>
    <source>
        <strain evidence="2 3">Q85</strain>
    </source>
</reference>
<gene>
    <name evidence="2" type="ORF">ACFQMK_10090</name>
</gene>
<name>A0ABD5YD63_9EURY</name>
<feature type="compositionally biased region" description="Basic and acidic residues" evidence="1">
    <location>
        <begin position="1"/>
        <end position="33"/>
    </location>
</feature>
<evidence type="ECO:0000256" key="1">
    <source>
        <dbReference type="SAM" id="MobiDB-lite"/>
    </source>
</evidence>
<sequence length="197" mass="21753">MIPYKDGREKQAANEDRRQRERDVAAELERGDEPEPPVDVDGLVDLESALTSLEFPVTGAAVVDAIGDHDVDSVTGSYALEELVPETDEEVFDSPAAVTAQLPRPTVAAAMKRVLEASDTLPNTDLPWSQRKAYELTLQELKAIDADDEGVTVIADWIVEHVREKKGLPSSRDVRRRAMKLCRANGYQVRSDGWLGI</sequence>
<dbReference type="Pfam" id="PF19102">
    <property type="entry name" value="DUF5789"/>
    <property type="match status" value="1"/>
</dbReference>
<protein>
    <submittedName>
        <fullName evidence="2">Uncharacterized protein</fullName>
    </submittedName>
</protein>
<evidence type="ECO:0000313" key="3">
    <source>
        <dbReference type="Proteomes" id="UP001596390"/>
    </source>
</evidence>
<keyword evidence="3" id="KW-1185">Reference proteome</keyword>
<dbReference type="InterPro" id="IPR043899">
    <property type="entry name" value="DUF5789"/>
</dbReference>
<feature type="region of interest" description="Disordered" evidence="1">
    <location>
        <begin position="1"/>
        <end position="40"/>
    </location>
</feature>
<proteinExistence type="predicted"/>
<dbReference type="Proteomes" id="UP001596390">
    <property type="component" value="Unassembled WGS sequence"/>
</dbReference>
<accession>A0ABD5YD63</accession>
<dbReference type="RefSeq" id="WP_267664409.1">
    <property type="nucleotide sequence ID" value="NZ_JAODIX010000035.1"/>
</dbReference>
<comment type="caution">
    <text evidence="2">The sequence shown here is derived from an EMBL/GenBank/DDBJ whole genome shotgun (WGS) entry which is preliminary data.</text>
</comment>
<organism evidence="2 3">
    <name type="scientific">Halorubrum yunnanense</name>
    <dbReference type="NCBI Taxonomy" id="1526162"/>
    <lineage>
        <taxon>Archaea</taxon>
        <taxon>Methanobacteriati</taxon>
        <taxon>Methanobacteriota</taxon>
        <taxon>Stenosarchaea group</taxon>
        <taxon>Halobacteria</taxon>
        <taxon>Halobacteriales</taxon>
        <taxon>Haloferacaceae</taxon>
        <taxon>Halorubrum</taxon>
    </lineage>
</organism>
<dbReference type="AlphaFoldDB" id="A0ABD5YD63"/>
<evidence type="ECO:0000313" key="2">
    <source>
        <dbReference type="EMBL" id="MFC7187233.1"/>
    </source>
</evidence>
<dbReference type="EMBL" id="JBHSZZ010000035">
    <property type="protein sequence ID" value="MFC7187233.1"/>
    <property type="molecule type" value="Genomic_DNA"/>
</dbReference>